<evidence type="ECO:0000256" key="1">
    <source>
        <dbReference type="SAM" id="Phobius"/>
    </source>
</evidence>
<reference evidence="2 3" key="1">
    <citation type="journal article" date="2016" name="Nat. Commun.">
        <title>Thousands of microbial genomes shed light on interconnected biogeochemical processes in an aquifer system.</title>
        <authorList>
            <person name="Anantharaman K."/>
            <person name="Brown C.T."/>
            <person name="Hug L.A."/>
            <person name="Sharon I."/>
            <person name="Castelle C.J."/>
            <person name="Probst A.J."/>
            <person name="Thomas B.C."/>
            <person name="Singh A."/>
            <person name="Wilkins M.J."/>
            <person name="Karaoz U."/>
            <person name="Brodie E.L."/>
            <person name="Williams K.H."/>
            <person name="Hubbard S.S."/>
            <person name="Banfield J.F."/>
        </authorList>
    </citation>
    <scope>NUCLEOTIDE SEQUENCE [LARGE SCALE GENOMIC DNA]</scope>
</reference>
<dbReference type="EMBL" id="MHKE01000020">
    <property type="protein sequence ID" value="OGY82442.1"/>
    <property type="molecule type" value="Genomic_DNA"/>
</dbReference>
<protein>
    <recommendedName>
        <fullName evidence="4">Glycosyltransferase RgtA/B/C/D-like domain-containing protein</fullName>
    </recommendedName>
</protein>
<gene>
    <name evidence="2" type="ORF">A2898_05410</name>
</gene>
<evidence type="ECO:0000313" key="2">
    <source>
        <dbReference type="EMBL" id="OGY82442.1"/>
    </source>
</evidence>
<proteinExistence type="predicted"/>
<feature type="transmembrane region" description="Helical" evidence="1">
    <location>
        <begin position="342"/>
        <end position="365"/>
    </location>
</feature>
<dbReference type="Proteomes" id="UP000179164">
    <property type="component" value="Unassembled WGS sequence"/>
</dbReference>
<dbReference type="STRING" id="1798543.A2898_05410"/>
<feature type="transmembrane region" description="Helical" evidence="1">
    <location>
        <begin position="310"/>
        <end position="330"/>
    </location>
</feature>
<accession>A0A1G2AZS2</accession>
<feature type="transmembrane region" description="Helical" evidence="1">
    <location>
        <begin position="170"/>
        <end position="193"/>
    </location>
</feature>
<name>A0A1G2AZS2_9BACT</name>
<feature type="transmembrane region" description="Helical" evidence="1">
    <location>
        <begin position="205"/>
        <end position="224"/>
    </location>
</feature>
<evidence type="ECO:0008006" key="4">
    <source>
        <dbReference type="Google" id="ProtNLM"/>
    </source>
</evidence>
<sequence>MISNHRITLKNSICLVLILIVLGWLAYLIFGFSSTSAKYGIFGDEGIFLTGAQRILRGELPHKDFYTLLPTASYYPLALFFRLFGDNYVVAQVFVFLNAVGIGGTMFWLGWRLLRWWSSVPAIIFLLFVFPAWPYVSHHWTFLLFALLSTCCCLQKNTGWHVTAGVFSGLSFLLFPQKALFTFFAHILIFLLFRPHGLRSAVFTICWYLAGLLPVMLIHSWWLFHTGVWTLYIQQVFIDSFKYYPNFVMQEIFFKFNNVAALLTLGIVGFGLMFFFRRHYTPLVLKTYVAIFLVHMSLLVSILYHLELYHVLQVIPAAIILIFFIIVFFAQRIRGILHTYSSMALAAFIISAVIISVSVPFTLAYESSYGFGTGFTKNVTAFSTPRGKIVLNHRQTPYFIEEYETVSSLVDTQLLGKSIFFFPYAPGYYYFLNLRNTTSFDFIGAEMIAHAYREQIAQELAHVDVIILLPTSWGFDPQGAFMKLIPENFSFRQELLEGRVTVLSRNSL</sequence>
<keyword evidence="1" id="KW-0812">Transmembrane</keyword>
<comment type="caution">
    <text evidence="2">The sequence shown here is derived from an EMBL/GenBank/DDBJ whole genome shotgun (WGS) entry which is preliminary data.</text>
</comment>
<keyword evidence="1" id="KW-1133">Transmembrane helix</keyword>
<feature type="transmembrane region" description="Helical" evidence="1">
    <location>
        <begin position="116"/>
        <end position="136"/>
    </location>
</feature>
<feature type="transmembrane region" description="Helical" evidence="1">
    <location>
        <begin position="12"/>
        <end position="30"/>
    </location>
</feature>
<feature type="transmembrane region" description="Helical" evidence="1">
    <location>
        <begin position="252"/>
        <end position="276"/>
    </location>
</feature>
<keyword evidence="1" id="KW-0472">Membrane</keyword>
<evidence type="ECO:0000313" key="3">
    <source>
        <dbReference type="Proteomes" id="UP000179164"/>
    </source>
</evidence>
<organism evidence="2 3">
    <name type="scientific">Candidatus Kerfeldbacteria bacterium RIFCSPLOWO2_01_FULL_48_11</name>
    <dbReference type="NCBI Taxonomy" id="1798543"/>
    <lineage>
        <taxon>Bacteria</taxon>
        <taxon>Candidatus Kerfeldiibacteriota</taxon>
    </lineage>
</organism>
<dbReference type="AlphaFoldDB" id="A0A1G2AZS2"/>
<feature type="transmembrane region" description="Helical" evidence="1">
    <location>
        <begin position="89"/>
        <end position="109"/>
    </location>
</feature>
<feature type="transmembrane region" description="Helical" evidence="1">
    <location>
        <begin position="283"/>
        <end position="304"/>
    </location>
</feature>